<keyword evidence="3" id="KW-1185">Reference proteome</keyword>
<accession>A0A853FKF8</accession>
<dbReference type="AlphaFoldDB" id="A0A853FKF8"/>
<keyword evidence="1" id="KW-0472">Membrane</keyword>
<organism evidence="2 3">
    <name type="scientific">Allopusillimonas soli</name>
    <dbReference type="NCBI Taxonomy" id="659016"/>
    <lineage>
        <taxon>Bacteria</taxon>
        <taxon>Pseudomonadati</taxon>
        <taxon>Pseudomonadota</taxon>
        <taxon>Betaproteobacteria</taxon>
        <taxon>Burkholderiales</taxon>
        <taxon>Alcaligenaceae</taxon>
        <taxon>Allopusillimonas</taxon>
    </lineage>
</organism>
<protein>
    <submittedName>
        <fullName evidence="2">Uncharacterized protein</fullName>
    </submittedName>
</protein>
<dbReference type="OrthoDB" id="8688225at2"/>
<name>A0A853FKF8_9BURK</name>
<gene>
    <name evidence="2" type="ORF">H0A68_18455</name>
</gene>
<evidence type="ECO:0000256" key="1">
    <source>
        <dbReference type="SAM" id="Phobius"/>
    </source>
</evidence>
<comment type="caution">
    <text evidence="2">The sequence shown here is derived from an EMBL/GenBank/DDBJ whole genome shotgun (WGS) entry which is preliminary data.</text>
</comment>
<keyword evidence="1" id="KW-1133">Transmembrane helix</keyword>
<keyword evidence="1" id="KW-0812">Transmembrane</keyword>
<dbReference type="EMBL" id="JACCEW010000008">
    <property type="protein sequence ID" value="NYT38861.1"/>
    <property type="molecule type" value="Genomic_DNA"/>
</dbReference>
<feature type="transmembrane region" description="Helical" evidence="1">
    <location>
        <begin position="12"/>
        <end position="38"/>
    </location>
</feature>
<dbReference type="RefSeq" id="WP_129971458.1">
    <property type="nucleotide sequence ID" value="NZ_JACCEW010000008.1"/>
</dbReference>
<reference evidence="2 3" key="1">
    <citation type="submission" date="2020-07" db="EMBL/GenBank/DDBJ databases">
        <title>Taxonomic revisions and descriptions of new bacterial species based on genomic comparisons in the high-G+C-content subgroup of the family Alcaligenaceae.</title>
        <authorList>
            <person name="Szabo A."/>
            <person name="Felfoldi T."/>
        </authorList>
    </citation>
    <scope>NUCLEOTIDE SEQUENCE [LARGE SCALE GENOMIC DNA]</scope>
    <source>
        <strain evidence="2 3">DSM 25264</strain>
    </source>
</reference>
<evidence type="ECO:0000313" key="3">
    <source>
        <dbReference type="Proteomes" id="UP000580517"/>
    </source>
</evidence>
<evidence type="ECO:0000313" key="2">
    <source>
        <dbReference type="EMBL" id="NYT38861.1"/>
    </source>
</evidence>
<proteinExistence type="predicted"/>
<sequence>MNRTNIEHAAYAVLMQAVIGLISGNWWIGAAFGAAFFLGREHAQREYHLGDPSHLPPWRAFDVWNWTTDARLDLLCPVAAVLVLAGVAGYVEGF</sequence>
<dbReference type="Proteomes" id="UP000580517">
    <property type="component" value="Unassembled WGS sequence"/>
</dbReference>
<feature type="transmembrane region" description="Helical" evidence="1">
    <location>
        <begin position="74"/>
        <end position="91"/>
    </location>
</feature>